<dbReference type="EMBL" id="JAAMOZ010000003">
    <property type="protein sequence ID" value="NIH58447.1"/>
    <property type="molecule type" value="Genomic_DNA"/>
</dbReference>
<gene>
    <name evidence="1" type="ORF">FB473_003142</name>
</gene>
<organism evidence="1 2">
    <name type="scientific">Brooklawnia cerclae</name>
    <dbReference type="NCBI Taxonomy" id="349934"/>
    <lineage>
        <taxon>Bacteria</taxon>
        <taxon>Bacillati</taxon>
        <taxon>Actinomycetota</taxon>
        <taxon>Actinomycetes</taxon>
        <taxon>Propionibacteriales</taxon>
        <taxon>Propionibacteriaceae</taxon>
        <taxon>Brooklawnia</taxon>
    </lineage>
</organism>
<evidence type="ECO:0000313" key="2">
    <source>
        <dbReference type="Proteomes" id="UP000749311"/>
    </source>
</evidence>
<dbReference type="PROSITE" id="PS51257">
    <property type="entry name" value="PROKAR_LIPOPROTEIN"/>
    <property type="match status" value="1"/>
</dbReference>
<comment type="caution">
    <text evidence="1">The sequence shown here is derived from an EMBL/GenBank/DDBJ whole genome shotgun (WGS) entry which is preliminary data.</text>
</comment>
<dbReference type="Proteomes" id="UP000749311">
    <property type="component" value="Unassembled WGS sequence"/>
</dbReference>
<reference evidence="1 2" key="1">
    <citation type="submission" date="2020-02" db="EMBL/GenBank/DDBJ databases">
        <title>Sequencing the genomes of 1000 actinobacteria strains.</title>
        <authorList>
            <person name="Klenk H.-P."/>
        </authorList>
    </citation>
    <scope>NUCLEOTIDE SEQUENCE [LARGE SCALE GENOMIC DNA]</scope>
    <source>
        <strain evidence="1 2">DSM 19609</strain>
    </source>
</reference>
<keyword evidence="2" id="KW-1185">Reference proteome</keyword>
<proteinExistence type="predicted"/>
<sequence>MWDRRGNRLVRTLVALATTTAVLVVTGCTRQSGTAVEAGHWRFRLDDTWTAAEPVGEAWTAAYETEGLLLQVAGEFSDDIGSRSALAKLSVPATISLTDYDVAGIDEIEVPGAYDALVQQFSYTTEGDPRQAVWIVASQWPYPATAALSLSGEQVSTDAVDSLLATLEFEEYHA</sequence>
<accession>A0ABX0SNV8</accession>
<evidence type="ECO:0000313" key="1">
    <source>
        <dbReference type="EMBL" id="NIH58447.1"/>
    </source>
</evidence>
<name>A0ABX0SNV8_9ACTN</name>
<protein>
    <submittedName>
        <fullName evidence="1">Uncharacterized protein</fullName>
    </submittedName>
</protein>
<dbReference type="RefSeq" id="WP_167170869.1">
    <property type="nucleotide sequence ID" value="NZ_BAAAOO010000004.1"/>
</dbReference>